<gene>
    <name evidence="5" type="ORF">L9W94_01695</name>
</gene>
<organism evidence="5 6">
    <name type="scientific">Vibrio aestuarianus</name>
    <dbReference type="NCBI Taxonomy" id="28171"/>
    <lineage>
        <taxon>Bacteria</taxon>
        <taxon>Pseudomonadati</taxon>
        <taxon>Pseudomonadota</taxon>
        <taxon>Gammaproteobacteria</taxon>
        <taxon>Vibrionales</taxon>
        <taxon>Vibrionaceae</taxon>
        <taxon>Vibrio</taxon>
    </lineage>
</organism>
<accession>A0A9X4EYK1</accession>
<dbReference type="InterPro" id="IPR036736">
    <property type="entry name" value="ACP-like_sf"/>
</dbReference>
<evidence type="ECO:0000313" key="6">
    <source>
        <dbReference type="Proteomes" id="UP001140979"/>
    </source>
</evidence>
<feature type="domain" description="Carrier" evidence="4">
    <location>
        <begin position="610"/>
        <end position="687"/>
    </location>
</feature>
<keyword evidence="2" id="KW-0596">Phosphopantetheine</keyword>
<dbReference type="InterPro" id="IPR006162">
    <property type="entry name" value="Ppantetheine_attach_site"/>
</dbReference>
<dbReference type="Gene3D" id="1.10.1200.10">
    <property type="entry name" value="ACP-like"/>
    <property type="match status" value="1"/>
</dbReference>
<evidence type="ECO:0000256" key="2">
    <source>
        <dbReference type="ARBA" id="ARBA00022450"/>
    </source>
</evidence>
<dbReference type="CDD" id="cd19531">
    <property type="entry name" value="LCL_NRPS-like"/>
    <property type="match status" value="1"/>
</dbReference>
<dbReference type="PROSITE" id="PS00012">
    <property type="entry name" value="PHOSPHOPANTETHEINE"/>
    <property type="match status" value="1"/>
</dbReference>
<dbReference type="Gene3D" id="1.10.10.1830">
    <property type="entry name" value="Non-ribosomal peptide synthase, adenylation domain"/>
    <property type="match status" value="1"/>
</dbReference>
<dbReference type="InterPro" id="IPR001242">
    <property type="entry name" value="Condensation_dom"/>
</dbReference>
<evidence type="ECO:0000256" key="1">
    <source>
        <dbReference type="ARBA" id="ARBA00001957"/>
    </source>
</evidence>
<dbReference type="InterPro" id="IPR020806">
    <property type="entry name" value="PKS_PP-bd"/>
</dbReference>
<dbReference type="GO" id="GO:0005737">
    <property type="term" value="C:cytoplasm"/>
    <property type="evidence" value="ECO:0007669"/>
    <property type="project" value="TreeGrafter"/>
</dbReference>
<protein>
    <submittedName>
        <fullName evidence="5">Condensation domain-containing protein</fullName>
    </submittedName>
</protein>
<dbReference type="InterPro" id="IPR044894">
    <property type="entry name" value="TubC_N_sf"/>
</dbReference>
<dbReference type="Gene3D" id="3.30.559.10">
    <property type="entry name" value="Chloramphenicol acetyltransferase-like domain"/>
    <property type="match status" value="1"/>
</dbReference>
<dbReference type="EMBL" id="JAKNBA010000002">
    <property type="protein sequence ID" value="MDE1240874.1"/>
    <property type="molecule type" value="Genomic_DNA"/>
</dbReference>
<evidence type="ECO:0000313" key="5">
    <source>
        <dbReference type="EMBL" id="MDE1240874.1"/>
    </source>
</evidence>
<proteinExistence type="predicted"/>
<dbReference type="SUPFAM" id="SSF52777">
    <property type="entry name" value="CoA-dependent acyltransferases"/>
    <property type="match status" value="2"/>
</dbReference>
<dbReference type="AlphaFoldDB" id="A0A9X4EYK1"/>
<dbReference type="Pfam" id="PF00550">
    <property type="entry name" value="PP-binding"/>
    <property type="match status" value="1"/>
</dbReference>
<dbReference type="InterPro" id="IPR023213">
    <property type="entry name" value="CAT-like_dom_sf"/>
</dbReference>
<dbReference type="Proteomes" id="UP001140979">
    <property type="component" value="Unassembled WGS sequence"/>
</dbReference>
<dbReference type="SUPFAM" id="SSF47336">
    <property type="entry name" value="ACP-like"/>
    <property type="match status" value="1"/>
</dbReference>
<dbReference type="RefSeq" id="WP_274682492.1">
    <property type="nucleotide sequence ID" value="NZ_JAKNBA010000002.1"/>
</dbReference>
<dbReference type="InterPro" id="IPR009081">
    <property type="entry name" value="PP-bd_ACP"/>
</dbReference>
<dbReference type="InterPro" id="IPR045851">
    <property type="entry name" value="AMP-bd_C_sf"/>
</dbReference>
<keyword evidence="3" id="KW-0597">Phosphoprotein</keyword>
<dbReference type="Gene3D" id="3.30.300.30">
    <property type="match status" value="1"/>
</dbReference>
<dbReference type="Pfam" id="PF00668">
    <property type="entry name" value="Condensation"/>
    <property type="match status" value="1"/>
</dbReference>
<dbReference type="SMART" id="SM00823">
    <property type="entry name" value="PKS_PP"/>
    <property type="match status" value="1"/>
</dbReference>
<dbReference type="GO" id="GO:0031177">
    <property type="term" value="F:phosphopantetheine binding"/>
    <property type="evidence" value="ECO:0007669"/>
    <property type="project" value="InterPro"/>
</dbReference>
<dbReference type="PANTHER" id="PTHR45527:SF1">
    <property type="entry name" value="FATTY ACID SYNTHASE"/>
    <property type="match status" value="1"/>
</dbReference>
<dbReference type="GO" id="GO:0003824">
    <property type="term" value="F:catalytic activity"/>
    <property type="evidence" value="ECO:0007669"/>
    <property type="project" value="InterPro"/>
</dbReference>
<evidence type="ECO:0000256" key="3">
    <source>
        <dbReference type="ARBA" id="ARBA00022553"/>
    </source>
</evidence>
<dbReference type="PANTHER" id="PTHR45527">
    <property type="entry name" value="NONRIBOSOMAL PEPTIDE SYNTHETASE"/>
    <property type="match status" value="1"/>
</dbReference>
<name>A0A9X4EYK1_9VIBR</name>
<dbReference type="Gene3D" id="3.30.559.30">
    <property type="entry name" value="Nonribosomal peptide synthetase, condensation domain"/>
    <property type="match status" value="1"/>
</dbReference>
<dbReference type="GO" id="GO:0043041">
    <property type="term" value="P:amino acid activation for nonribosomal peptide biosynthetic process"/>
    <property type="evidence" value="ECO:0007669"/>
    <property type="project" value="TreeGrafter"/>
</dbReference>
<dbReference type="InterPro" id="IPR041464">
    <property type="entry name" value="TubC_N"/>
</dbReference>
<dbReference type="SUPFAM" id="SSF56801">
    <property type="entry name" value="Acetyl-CoA synthetase-like"/>
    <property type="match status" value="1"/>
</dbReference>
<evidence type="ECO:0000259" key="4">
    <source>
        <dbReference type="PROSITE" id="PS50075"/>
    </source>
</evidence>
<dbReference type="GO" id="GO:0044550">
    <property type="term" value="P:secondary metabolite biosynthetic process"/>
    <property type="evidence" value="ECO:0007669"/>
    <property type="project" value="TreeGrafter"/>
</dbReference>
<reference evidence="5" key="1">
    <citation type="submission" date="2022-02" db="EMBL/GenBank/DDBJ databases">
        <title>Emergence and expansion in Europe of a Vibrio aestuarianus clonal complex pathogenic for oysters.</title>
        <authorList>
            <person name="Mesnil A."/>
            <person name="Travers M.-A."/>
        </authorList>
    </citation>
    <scope>NUCLEOTIDE SEQUENCE</scope>
    <source>
        <strain evidence="5">19_064_11T1</strain>
    </source>
</reference>
<dbReference type="PROSITE" id="PS50075">
    <property type="entry name" value="CARRIER"/>
    <property type="match status" value="1"/>
</dbReference>
<comment type="cofactor">
    <cofactor evidence="1">
        <name>pantetheine 4'-phosphate</name>
        <dbReference type="ChEBI" id="CHEBI:47942"/>
    </cofactor>
</comment>
<comment type="caution">
    <text evidence="5">The sequence shown here is derived from an EMBL/GenBank/DDBJ whole genome shotgun (WGS) entry which is preliminary data.</text>
</comment>
<dbReference type="Pfam" id="PF18563">
    <property type="entry name" value="TubC_N"/>
    <property type="match status" value="1"/>
</dbReference>
<sequence length="699" mass="78826">MSSVTDLLNTLDSLDIEIALSDGKLECFGAPHTLTDELKQQISRLEPQIIAFFQAAASPENPHSSTHEALCHPVSYSQQRIWYVEALQPDIQNYHIPFGFEFVGDLDLPKLEQSLKCVIERHQILRSKVFMQGEALVQEVMSDFTTPFDVIDASPQSDALPQARIDEVIHPFLCQPFDLNGDVLLRLTVVRVASNRYYLIFKAHHIAFDGWSMAILLSELNHFYRSQLSGHHATLPPLEQQYKHIAHHQRQQIHQAPWARQCAYWRAQLHDLPPLHSIPTDNPRRPVQAFSGASELLVLDEPQTQRLEALCHSHSVTLFMLLETALTTLYSAISQDADVVIGTPVAGRLSRESEALIGCFSNTLVLRTQVKPHERFCELLQRNKLTLLDAFEHQAVPFDLLVEELQPQRSLSHAPLIQLLFTFQEEDHKAIPQTGVLNALPDHQIGGQKTVKCDLEVYATRVNGQLRLRFDYDTDLFLPQTIQGLLQAYHQLLHRLVADEQQSVAQLVDIDAISQLTSAMRPVKVNGYPIQLDRIQHVLDACPQIARAKVSLTDDENGQRTLRANVETHDDQRPAIQAYLKAHLPDYLIPPQLHPWAGQTDVPLADTTPAVDAALQQRLAMIWAELLKRPVSDLSPDDDFFALGGHSLLVVRLIAKIRSQFSCKLALDNVYDTPTLQELAQVINDVSTDNKARLARTSD</sequence>